<evidence type="ECO:0000313" key="2">
    <source>
        <dbReference type="Proteomes" id="UP001152649"/>
    </source>
</evidence>
<sequence>MTMLGRSKSDRCQPTIPRDRFALGTIYVKQGSEGGVTFWKLGAEPMVYLVYLISNMAPQTININYTPEGRLSLIDDTTGLPLYHVKVTRQSPQMEMIRLSPAPSQEDSSFPIDEEAYLTSRVSTAQFKMSSLNVKLRIRDHRDIELKRKGILSTSYLFASPALTAAAIDTTTQTTLCWEADDTGNTLGDFRLVVDATGEVDRRALVRFRNRAFSNERVGKFELDSDLDQPLKDEAVISGLATLAMVQSMNLAGMVMFKGA</sequence>
<evidence type="ECO:0000313" key="1">
    <source>
        <dbReference type="EMBL" id="CAG8400768.1"/>
    </source>
</evidence>
<gene>
    <name evidence="1" type="ORF">PSALAMII_LOCUS7764</name>
</gene>
<dbReference type="Proteomes" id="UP001152649">
    <property type="component" value="Unassembled WGS sequence"/>
</dbReference>
<reference evidence="1" key="1">
    <citation type="submission" date="2021-07" db="EMBL/GenBank/DDBJ databases">
        <authorList>
            <person name="Branca A.L. A."/>
        </authorList>
    </citation>
    <scope>NUCLEOTIDE SEQUENCE</scope>
</reference>
<name>A0A9W4NNF4_9EURO</name>
<proteinExistence type="predicted"/>
<protein>
    <submittedName>
        <fullName evidence="1">Uncharacterized protein</fullName>
    </submittedName>
</protein>
<dbReference type="AlphaFoldDB" id="A0A9W4NNF4"/>
<keyword evidence="2" id="KW-1185">Reference proteome</keyword>
<accession>A0A9W4NNF4</accession>
<comment type="caution">
    <text evidence="1">The sequence shown here is derived from an EMBL/GenBank/DDBJ whole genome shotgun (WGS) entry which is preliminary data.</text>
</comment>
<organism evidence="1 2">
    <name type="scientific">Penicillium salamii</name>
    <dbReference type="NCBI Taxonomy" id="1612424"/>
    <lineage>
        <taxon>Eukaryota</taxon>
        <taxon>Fungi</taxon>
        <taxon>Dikarya</taxon>
        <taxon>Ascomycota</taxon>
        <taxon>Pezizomycotina</taxon>
        <taxon>Eurotiomycetes</taxon>
        <taxon>Eurotiomycetidae</taxon>
        <taxon>Eurotiales</taxon>
        <taxon>Aspergillaceae</taxon>
        <taxon>Penicillium</taxon>
    </lineage>
</organism>
<dbReference type="OrthoDB" id="75807at2759"/>
<dbReference type="EMBL" id="CAJVPG010000377">
    <property type="protein sequence ID" value="CAG8400768.1"/>
    <property type="molecule type" value="Genomic_DNA"/>
</dbReference>